<dbReference type="Gene3D" id="3.90.226.10">
    <property type="entry name" value="2-enoyl-CoA Hydratase, Chain A, domain 1"/>
    <property type="match status" value="1"/>
</dbReference>
<comment type="caution">
    <text evidence="6">The sequence shown here is derived from an EMBL/GenBank/DDBJ whole genome shotgun (WGS) entry which is preliminary data.</text>
</comment>
<keyword evidence="3" id="KW-0378">Hydrolase</keyword>
<feature type="domain" description="Peptidase S49" evidence="5">
    <location>
        <begin position="121"/>
        <end position="163"/>
    </location>
</feature>
<evidence type="ECO:0000313" key="6">
    <source>
        <dbReference type="EMBL" id="PIM97526.1"/>
    </source>
</evidence>
<dbReference type="GO" id="GO:0006508">
    <property type="term" value="P:proteolysis"/>
    <property type="evidence" value="ECO:0007669"/>
    <property type="project" value="UniProtKB-KW"/>
</dbReference>
<keyword evidence="7" id="KW-1185">Reference proteome</keyword>
<dbReference type="SUPFAM" id="SSF52096">
    <property type="entry name" value="ClpP/crotonase"/>
    <property type="match status" value="1"/>
</dbReference>
<accession>A0A2G9FWT3</accession>
<dbReference type="InterPro" id="IPR002142">
    <property type="entry name" value="Peptidase_S49"/>
</dbReference>
<keyword evidence="4" id="KW-0720">Serine protease</keyword>
<dbReference type="STRING" id="429701.A0A2G9FWT3"/>
<reference evidence="7" key="1">
    <citation type="journal article" date="2018" name="Gigascience">
        <title>Genome assembly of the Pink Ipe (Handroanthus impetiginosus, Bignoniaceae), a highly valued, ecologically keystone Neotropical timber forest tree.</title>
        <authorList>
            <person name="Silva-Junior O.B."/>
            <person name="Grattapaglia D."/>
            <person name="Novaes E."/>
            <person name="Collevatti R.G."/>
        </authorList>
    </citation>
    <scope>NUCLEOTIDE SEQUENCE [LARGE SCALE GENOMIC DNA]</scope>
    <source>
        <strain evidence="7">cv. UFG-1</strain>
    </source>
</reference>
<evidence type="ECO:0000256" key="1">
    <source>
        <dbReference type="ARBA" id="ARBA00008683"/>
    </source>
</evidence>
<feature type="domain" description="Peptidase S49" evidence="5">
    <location>
        <begin position="36"/>
        <end position="107"/>
    </location>
</feature>
<proteinExistence type="inferred from homology"/>
<dbReference type="InterPro" id="IPR029045">
    <property type="entry name" value="ClpP/crotonase-like_dom_sf"/>
</dbReference>
<evidence type="ECO:0000313" key="7">
    <source>
        <dbReference type="Proteomes" id="UP000231279"/>
    </source>
</evidence>
<dbReference type="AlphaFoldDB" id="A0A2G9FWT3"/>
<protein>
    <recommendedName>
        <fullName evidence="5">Peptidase S49 domain-containing protein</fullName>
    </recommendedName>
</protein>
<dbReference type="PANTHER" id="PTHR33209">
    <property type="entry name" value="PROTEASE 4"/>
    <property type="match status" value="1"/>
</dbReference>
<dbReference type="InterPro" id="IPR047272">
    <property type="entry name" value="S49_SppA_C"/>
</dbReference>
<name>A0A2G9FWT3_9LAMI</name>
<comment type="similarity">
    <text evidence="1">Belongs to the peptidase S49 family.</text>
</comment>
<evidence type="ECO:0000259" key="5">
    <source>
        <dbReference type="Pfam" id="PF01343"/>
    </source>
</evidence>
<dbReference type="PANTHER" id="PTHR33209:SF1">
    <property type="entry name" value="PEPTIDASE S49 DOMAIN-CONTAINING PROTEIN"/>
    <property type="match status" value="1"/>
</dbReference>
<dbReference type="GO" id="GO:0008236">
    <property type="term" value="F:serine-type peptidase activity"/>
    <property type="evidence" value="ECO:0007669"/>
    <property type="project" value="UniProtKB-KW"/>
</dbReference>
<dbReference type="Pfam" id="PF01343">
    <property type="entry name" value="Peptidase_S49"/>
    <property type="match status" value="2"/>
</dbReference>
<evidence type="ECO:0000256" key="2">
    <source>
        <dbReference type="ARBA" id="ARBA00022670"/>
    </source>
</evidence>
<gene>
    <name evidence="6" type="ORF">CDL12_30003</name>
</gene>
<dbReference type="CDD" id="cd07023">
    <property type="entry name" value="S49_Sppa_N_C"/>
    <property type="match status" value="1"/>
</dbReference>
<evidence type="ECO:0000256" key="4">
    <source>
        <dbReference type="ARBA" id="ARBA00022825"/>
    </source>
</evidence>
<evidence type="ECO:0000256" key="3">
    <source>
        <dbReference type="ARBA" id="ARBA00022801"/>
    </source>
</evidence>
<dbReference type="OrthoDB" id="45421at2759"/>
<organism evidence="6 7">
    <name type="scientific">Handroanthus impetiginosus</name>
    <dbReference type="NCBI Taxonomy" id="429701"/>
    <lineage>
        <taxon>Eukaryota</taxon>
        <taxon>Viridiplantae</taxon>
        <taxon>Streptophyta</taxon>
        <taxon>Embryophyta</taxon>
        <taxon>Tracheophyta</taxon>
        <taxon>Spermatophyta</taxon>
        <taxon>Magnoliopsida</taxon>
        <taxon>eudicotyledons</taxon>
        <taxon>Gunneridae</taxon>
        <taxon>Pentapetalae</taxon>
        <taxon>asterids</taxon>
        <taxon>lamiids</taxon>
        <taxon>Lamiales</taxon>
        <taxon>Bignoniaceae</taxon>
        <taxon>Crescentiina</taxon>
        <taxon>Tabebuia alliance</taxon>
        <taxon>Handroanthus</taxon>
    </lineage>
</organism>
<keyword evidence="2" id="KW-0645">Protease</keyword>
<dbReference type="Proteomes" id="UP000231279">
    <property type="component" value="Unassembled WGS sequence"/>
</dbReference>
<dbReference type="EMBL" id="NKXS01009507">
    <property type="protein sequence ID" value="PIM97526.1"/>
    <property type="molecule type" value="Genomic_DNA"/>
</dbReference>
<sequence>MFFSESKRYKAVVLRIDSPGGDALASDLMWREIKLLAASKPVVASMADVAASGGYYMAMAAETIVAENLTLTGSIGVVKGKVNLERLYEKIGFNKEIISRGRYAELTAAEQRPFRYIKYYVDKMEEVSQGRVWTGNDAASLGLVDAIGGISRAVAIAKQKANLPLDKQVTLVELSRSSISLPEILGGFGSSIAKADEAIKELLQVMASSDGIQARMDGIMLEQLDGASYDSIIFALIKDYLSCL</sequence>